<accession>A0A8H6SXU5</accession>
<feature type="transmembrane region" description="Helical" evidence="2">
    <location>
        <begin position="46"/>
        <end position="65"/>
    </location>
</feature>
<comment type="caution">
    <text evidence="3">The sequence shown here is derived from an EMBL/GenBank/DDBJ whole genome shotgun (WGS) entry which is preliminary data.</text>
</comment>
<keyword evidence="2" id="KW-0472">Membrane</keyword>
<feature type="region of interest" description="Disordered" evidence="1">
    <location>
        <begin position="91"/>
        <end position="117"/>
    </location>
</feature>
<name>A0A8H6SXU5_9AGAR</name>
<sequence>MGACLVYKKPALERFPPSALLPSTFILLALTHCSTLSYASALVFDLSLLMVIVDLTTTFVVVFIMPRHTTSTTSPLGFAFLYDIHCTSLSTPPPAARSDTPTSSASYPQERSRARQCVSRINSRPVRGLLAQD</sequence>
<evidence type="ECO:0000313" key="3">
    <source>
        <dbReference type="EMBL" id="KAF7307339.1"/>
    </source>
</evidence>
<evidence type="ECO:0000313" key="4">
    <source>
        <dbReference type="Proteomes" id="UP000636479"/>
    </source>
</evidence>
<dbReference type="Proteomes" id="UP000636479">
    <property type="component" value="Unassembled WGS sequence"/>
</dbReference>
<organism evidence="3 4">
    <name type="scientific">Mycena indigotica</name>
    <dbReference type="NCBI Taxonomy" id="2126181"/>
    <lineage>
        <taxon>Eukaryota</taxon>
        <taxon>Fungi</taxon>
        <taxon>Dikarya</taxon>
        <taxon>Basidiomycota</taxon>
        <taxon>Agaricomycotina</taxon>
        <taxon>Agaricomycetes</taxon>
        <taxon>Agaricomycetidae</taxon>
        <taxon>Agaricales</taxon>
        <taxon>Marasmiineae</taxon>
        <taxon>Mycenaceae</taxon>
        <taxon>Mycena</taxon>
    </lineage>
</organism>
<keyword evidence="2" id="KW-0812">Transmembrane</keyword>
<feature type="compositionally biased region" description="Polar residues" evidence="1">
    <location>
        <begin position="99"/>
        <end position="109"/>
    </location>
</feature>
<keyword evidence="2" id="KW-1133">Transmembrane helix</keyword>
<proteinExistence type="predicted"/>
<protein>
    <submittedName>
        <fullName evidence="3">Uncharacterized protein</fullName>
    </submittedName>
</protein>
<gene>
    <name evidence="3" type="ORF">MIND_00527900</name>
</gene>
<keyword evidence="4" id="KW-1185">Reference proteome</keyword>
<dbReference type="EMBL" id="JACAZF010000004">
    <property type="protein sequence ID" value="KAF7307339.1"/>
    <property type="molecule type" value="Genomic_DNA"/>
</dbReference>
<dbReference type="GeneID" id="59344582"/>
<reference evidence="3" key="1">
    <citation type="submission" date="2020-05" db="EMBL/GenBank/DDBJ databases">
        <title>Mycena genomes resolve the evolution of fungal bioluminescence.</title>
        <authorList>
            <person name="Tsai I.J."/>
        </authorList>
    </citation>
    <scope>NUCLEOTIDE SEQUENCE</scope>
    <source>
        <strain evidence="3">171206Taipei</strain>
    </source>
</reference>
<evidence type="ECO:0000256" key="2">
    <source>
        <dbReference type="SAM" id="Phobius"/>
    </source>
</evidence>
<evidence type="ECO:0000256" key="1">
    <source>
        <dbReference type="SAM" id="MobiDB-lite"/>
    </source>
</evidence>
<dbReference type="RefSeq" id="XP_037222358.1">
    <property type="nucleotide sequence ID" value="XM_037362066.1"/>
</dbReference>
<dbReference type="AlphaFoldDB" id="A0A8H6SXU5"/>